<evidence type="ECO:0000313" key="3">
    <source>
        <dbReference type="Proteomes" id="UP001159364"/>
    </source>
</evidence>
<dbReference type="GO" id="GO:0003899">
    <property type="term" value="F:DNA-directed RNA polymerase activity"/>
    <property type="evidence" value="ECO:0007669"/>
    <property type="project" value="InterPro"/>
</dbReference>
<comment type="caution">
    <text evidence="2">The sequence shown here is derived from an EMBL/GenBank/DDBJ whole genome shotgun (WGS) entry which is preliminary data.</text>
</comment>
<dbReference type="PANTHER" id="PTHR10535">
    <property type="entry name" value="DNA-DIRECTED RNA POLYMERASES I, II, AND III SUBUNIT RPABC1"/>
    <property type="match status" value="1"/>
</dbReference>
<dbReference type="EMBL" id="JAIWQS010000010">
    <property type="protein sequence ID" value="KAJ8753084.1"/>
    <property type="molecule type" value="Genomic_DNA"/>
</dbReference>
<gene>
    <name evidence="2" type="ORF">K2173_012457</name>
</gene>
<dbReference type="Proteomes" id="UP001159364">
    <property type="component" value="Linkage Group LG10"/>
</dbReference>
<dbReference type="Gene3D" id="3.40.1340.10">
    <property type="entry name" value="RNA polymerase, Rpb5, N-terminal domain"/>
    <property type="match status" value="1"/>
</dbReference>
<keyword evidence="3" id="KW-1185">Reference proteome</keyword>
<dbReference type="InterPro" id="IPR036710">
    <property type="entry name" value="RNA_pol_Rpb5_N_sf"/>
</dbReference>
<protein>
    <recommendedName>
        <fullName evidence="1">RNA polymerase Rpb5 N-terminal domain-containing protein</fullName>
    </recommendedName>
</protein>
<evidence type="ECO:0000313" key="2">
    <source>
        <dbReference type="EMBL" id="KAJ8753084.1"/>
    </source>
</evidence>
<dbReference type="GO" id="GO:0003677">
    <property type="term" value="F:DNA binding"/>
    <property type="evidence" value="ECO:0007669"/>
    <property type="project" value="InterPro"/>
</dbReference>
<dbReference type="Pfam" id="PF03871">
    <property type="entry name" value="RNA_pol_Rpb5_N"/>
    <property type="match status" value="1"/>
</dbReference>
<dbReference type="SUPFAM" id="SSF53036">
    <property type="entry name" value="Eukaryotic RPB5 N-terminal domain"/>
    <property type="match status" value="1"/>
</dbReference>
<dbReference type="GO" id="GO:0006366">
    <property type="term" value="P:transcription by RNA polymerase II"/>
    <property type="evidence" value="ECO:0007669"/>
    <property type="project" value="TreeGrafter"/>
</dbReference>
<dbReference type="GO" id="GO:0042797">
    <property type="term" value="P:tRNA transcription by RNA polymerase III"/>
    <property type="evidence" value="ECO:0007669"/>
    <property type="project" value="TreeGrafter"/>
</dbReference>
<dbReference type="InterPro" id="IPR005571">
    <property type="entry name" value="RNA_pol_Rpb5_N"/>
</dbReference>
<feature type="domain" description="RNA polymerase Rpb5 N-terminal" evidence="1">
    <location>
        <begin position="34"/>
        <end position="93"/>
    </location>
</feature>
<reference evidence="2 3" key="1">
    <citation type="submission" date="2021-09" db="EMBL/GenBank/DDBJ databases">
        <title>Genomic insights and catalytic innovation underlie evolution of tropane alkaloids biosynthesis.</title>
        <authorList>
            <person name="Wang Y.-J."/>
            <person name="Tian T."/>
            <person name="Huang J.-P."/>
            <person name="Huang S.-X."/>
        </authorList>
    </citation>
    <scope>NUCLEOTIDE SEQUENCE [LARGE SCALE GENOMIC DNA]</scope>
    <source>
        <strain evidence="2">KIB-2018</strain>
        <tissue evidence="2">Leaf</tissue>
    </source>
</reference>
<dbReference type="InterPro" id="IPR014381">
    <property type="entry name" value="Arch_Rpo5/euc_Rpb5"/>
</dbReference>
<accession>A0AAV8SM42</accession>
<proteinExistence type="predicted"/>
<evidence type="ECO:0000259" key="1">
    <source>
        <dbReference type="Pfam" id="PF03871"/>
    </source>
</evidence>
<dbReference type="GO" id="GO:0006362">
    <property type="term" value="P:transcription elongation by RNA polymerase I"/>
    <property type="evidence" value="ECO:0007669"/>
    <property type="project" value="TreeGrafter"/>
</dbReference>
<dbReference type="AlphaFoldDB" id="A0AAV8SM42"/>
<dbReference type="PANTHER" id="PTHR10535:SF2">
    <property type="entry name" value="DNA-DIRECTED RNA POLYMERASE V SUBUNIT 5A"/>
    <property type="match status" value="1"/>
</dbReference>
<name>A0AAV8SM42_9ROSI</name>
<organism evidence="2 3">
    <name type="scientific">Erythroxylum novogranatense</name>
    <dbReference type="NCBI Taxonomy" id="1862640"/>
    <lineage>
        <taxon>Eukaryota</taxon>
        <taxon>Viridiplantae</taxon>
        <taxon>Streptophyta</taxon>
        <taxon>Embryophyta</taxon>
        <taxon>Tracheophyta</taxon>
        <taxon>Spermatophyta</taxon>
        <taxon>Magnoliopsida</taxon>
        <taxon>eudicotyledons</taxon>
        <taxon>Gunneridae</taxon>
        <taxon>Pentapetalae</taxon>
        <taxon>rosids</taxon>
        <taxon>fabids</taxon>
        <taxon>Malpighiales</taxon>
        <taxon>Erythroxylaceae</taxon>
        <taxon>Erythroxylum</taxon>
    </lineage>
</organism>
<sequence>MRELMEWKLVEMMRVPWTWTRLGSACRLHQEGNTEAHRYYLARRTVLEMLKGGGYSVSLEIDMSLEEFVAIYGPSPDVDRLRLSASLQLDSSRRLAQFGSFFAQIVNKETLSSLILILRKDITSQARKALDLFSFKVKIFQLHPLDTMLRLHINYVYYLGHSLDLGSVWYVVYFLETKQSCKSTISSTKKFSAAM</sequence>